<name>A0A143BZI3_9ACTN</name>
<evidence type="ECO:0000256" key="2">
    <source>
        <dbReference type="SAM" id="SignalP"/>
    </source>
</evidence>
<protein>
    <recommendedName>
        <fullName evidence="5">DUF4352 domain-containing protein</fullName>
    </recommendedName>
</protein>
<evidence type="ECO:0008006" key="5">
    <source>
        <dbReference type="Google" id="ProtNLM"/>
    </source>
</evidence>
<dbReference type="PROSITE" id="PS51257">
    <property type="entry name" value="PROKAR_LIPOPROTEIN"/>
    <property type="match status" value="1"/>
</dbReference>
<proteinExistence type="predicted"/>
<organism evidence="3 4">
    <name type="scientific">Streptomyces qaidamensis</name>
    <dbReference type="NCBI Taxonomy" id="1783515"/>
    <lineage>
        <taxon>Bacteria</taxon>
        <taxon>Bacillati</taxon>
        <taxon>Actinomycetota</taxon>
        <taxon>Actinomycetes</taxon>
        <taxon>Kitasatosporales</taxon>
        <taxon>Streptomycetaceae</taxon>
        <taxon>Streptomyces</taxon>
        <taxon>Streptomyces aurantiacus group</taxon>
    </lineage>
</organism>
<dbReference type="Proteomes" id="UP000076096">
    <property type="component" value="Chromosome"/>
</dbReference>
<feature type="region of interest" description="Disordered" evidence="1">
    <location>
        <begin position="22"/>
        <end position="53"/>
    </location>
</feature>
<keyword evidence="4" id="KW-1185">Reference proteome</keyword>
<sequence length="188" mass="20402">MRTRTITTTAILLLALSACGSDTEPRTTAKASKPAAQKSTAEPKPSPEKPRAFGQELTFTDDGITMGITVLGYEQDTFHPQTSADEEFGTTGYTWAAVEIKACLKKGTSGVTRYPWALAYADGARIEPSSVTYGDFPKPEYPYEAKMKAGDCVRGKTVFAVPAKQRPELVLYTPESLETPAEWNVPKA</sequence>
<feature type="chain" id="PRO_5039300216" description="DUF4352 domain-containing protein" evidence="2">
    <location>
        <begin position="21"/>
        <end position="188"/>
    </location>
</feature>
<keyword evidence="2" id="KW-0732">Signal</keyword>
<dbReference type="KEGG" id="stsi:A4E84_14355"/>
<dbReference type="EMBL" id="CP015098">
    <property type="protein sequence ID" value="AMW10582.1"/>
    <property type="molecule type" value="Genomic_DNA"/>
</dbReference>
<evidence type="ECO:0000313" key="4">
    <source>
        <dbReference type="Proteomes" id="UP000076096"/>
    </source>
</evidence>
<evidence type="ECO:0000313" key="3">
    <source>
        <dbReference type="EMBL" id="AMW10582.1"/>
    </source>
</evidence>
<gene>
    <name evidence="3" type="ORF">A4E84_14355</name>
</gene>
<reference evidence="4" key="1">
    <citation type="submission" date="2016-04" db="EMBL/GenBank/DDBJ databases">
        <authorList>
            <person name="Zhang B."/>
        </authorList>
    </citation>
    <scope>NUCLEOTIDE SEQUENCE [LARGE SCALE GENOMIC DNA]</scope>
    <source>
        <strain evidence="4">S10</strain>
    </source>
</reference>
<feature type="signal peptide" evidence="2">
    <location>
        <begin position="1"/>
        <end position="20"/>
    </location>
</feature>
<accession>A0A143BZI3</accession>
<dbReference type="RefSeq" id="WP_062926948.1">
    <property type="nucleotide sequence ID" value="NZ_CP015098.1"/>
</dbReference>
<dbReference type="AlphaFoldDB" id="A0A143BZI3"/>
<evidence type="ECO:0000256" key="1">
    <source>
        <dbReference type="SAM" id="MobiDB-lite"/>
    </source>
</evidence>